<accession>A0ABP3Q827</accession>
<organism evidence="1 2">
    <name type="scientific">Craurococcus roseus</name>
    <dbReference type="NCBI Taxonomy" id="77585"/>
    <lineage>
        <taxon>Bacteria</taxon>
        <taxon>Pseudomonadati</taxon>
        <taxon>Pseudomonadota</taxon>
        <taxon>Alphaproteobacteria</taxon>
        <taxon>Acetobacterales</taxon>
        <taxon>Acetobacteraceae</taxon>
        <taxon>Craurococcus</taxon>
    </lineage>
</organism>
<evidence type="ECO:0008006" key="3">
    <source>
        <dbReference type="Google" id="ProtNLM"/>
    </source>
</evidence>
<gene>
    <name evidence="1" type="ORF">GCM10009416_24660</name>
</gene>
<comment type="caution">
    <text evidence="1">The sequence shown here is derived from an EMBL/GenBank/DDBJ whole genome shotgun (WGS) entry which is preliminary data.</text>
</comment>
<keyword evidence="2" id="KW-1185">Reference proteome</keyword>
<sequence length="185" mass="20790">MRGAGAGRPVRAPRGRLGAIFWMAAHLLPGPGWSPAPWRTLPPRFGKRDTVARQSRRWAQAGLWTRLLEALAGPDCPGIAILRRLGSWICRTYRRAWRILGVRGVALARRLGFLSALRGPPWFLPDPHLSESIKGEFRRLRRCLHEKGKAAMRAMLPCPDFFRAADKLLWAASGGRRINRHLAPP</sequence>
<evidence type="ECO:0000313" key="2">
    <source>
        <dbReference type="Proteomes" id="UP001501588"/>
    </source>
</evidence>
<reference evidence="2" key="1">
    <citation type="journal article" date="2019" name="Int. J. Syst. Evol. Microbiol.">
        <title>The Global Catalogue of Microorganisms (GCM) 10K type strain sequencing project: providing services to taxonomists for standard genome sequencing and annotation.</title>
        <authorList>
            <consortium name="The Broad Institute Genomics Platform"/>
            <consortium name="The Broad Institute Genome Sequencing Center for Infectious Disease"/>
            <person name="Wu L."/>
            <person name="Ma J."/>
        </authorList>
    </citation>
    <scope>NUCLEOTIDE SEQUENCE [LARGE SCALE GENOMIC DNA]</scope>
    <source>
        <strain evidence="2">JCM 9933</strain>
    </source>
</reference>
<dbReference type="Proteomes" id="UP001501588">
    <property type="component" value="Unassembled WGS sequence"/>
</dbReference>
<name>A0ABP3Q827_9PROT</name>
<evidence type="ECO:0000313" key="1">
    <source>
        <dbReference type="EMBL" id="GAA0585368.1"/>
    </source>
</evidence>
<dbReference type="EMBL" id="BAAAFZ010000031">
    <property type="protein sequence ID" value="GAA0585368.1"/>
    <property type="molecule type" value="Genomic_DNA"/>
</dbReference>
<protein>
    <recommendedName>
        <fullName evidence="3">Transposase</fullName>
    </recommendedName>
</protein>
<proteinExistence type="predicted"/>